<evidence type="ECO:0000313" key="11">
    <source>
        <dbReference type="Proteomes" id="UP000470875"/>
    </source>
</evidence>
<organism evidence="10 11">
    <name type="scientific">Scrofimicrobium canadense</name>
    <dbReference type="NCBI Taxonomy" id="2652290"/>
    <lineage>
        <taxon>Bacteria</taxon>
        <taxon>Bacillati</taxon>
        <taxon>Actinomycetota</taxon>
        <taxon>Actinomycetes</taxon>
        <taxon>Actinomycetales</taxon>
        <taxon>Actinomycetaceae</taxon>
        <taxon>Scrofimicrobium</taxon>
    </lineage>
</organism>
<protein>
    <submittedName>
        <fullName evidence="10">AI-2E family transporter</fullName>
    </submittedName>
</protein>
<feature type="transmembrane region" description="Helical" evidence="9">
    <location>
        <begin position="133"/>
        <end position="152"/>
    </location>
</feature>
<keyword evidence="5 9" id="KW-0812">Transmembrane</keyword>
<keyword evidence="6 9" id="KW-1133">Transmembrane helix</keyword>
<feature type="transmembrane region" description="Helical" evidence="9">
    <location>
        <begin position="215"/>
        <end position="240"/>
    </location>
</feature>
<evidence type="ECO:0000256" key="8">
    <source>
        <dbReference type="SAM" id="MobiDB-lite"/>
    </source>
</evidence>
<feature type="region of interest" description="Disordered" evidence="8">
    <location>
        <begin position="22"/>
        <end position="46"/>
    </location>
</feature>
<comment type="similarity">
    <text evidence="2">Belongs to the autoinducer-2 exporter (AI-2E) (TC 2.A.86) family.</text>
</comment>
<reference evidence="10 11" key="1">
    <citation type="submission" date="2019-08" db="EMBL/GenBank/DDBJ databases">
        <title>In-depth cultivation of the pig gut microbiome towards novel bacterial diversity and tailored functional studies.</title>
        <authorList>
            <person name="Wylensek D."/>
            <person name="Hitch T.C.A."/>
            <person name="Clavel T."/>
        </authorList>
    </citation>
    <scope>NUCLEOTIDE SEQUENCE [LARGE SCALE GENOMIC DNA]</scope>
    <source>
        <strain evidence="10 11">WB03_NA08</strain>
    </source>
</reference>
<dbReference type="Proteomes" id="UP000470875">
    <property type="component" value="Unassembled WGS sequence"/>
</dbReference>
<feature type="transmembrane region" description="Helical" evidence="9">
    <location>
        <begin position="329"/>
        <end position="351"/>
    </location>
</feature>
<gene>
    <name evidence="10" type="ORF">FYJ24_01315</name>
</gene>
<dbReference type="PANTHER" id="PTHR21716:SF53">
    <property type="entry name" value="PERMEASE PERM-RELATED"/>
    <property type="match status" value="1"/>
</dbReference>
<evidence type="ECO:0000256" key="6">
    <source>
        <dbReference type="ARBA" id="ARBA00022989"/>
    </source>
</evidence>
<evidence type="ECO:0000313" key="10">
    <source>
        <dbReference type="EMBL" id="MSS83423.1"/>
    </source>
</evidence>
<evidence type="ECO:0000256" key="2">
    <source>
        <dbReference type="ARBA" id="ARBA00009773"/>
    </source>
</evidence>
<sequence>MPGSASAYQCVIWVRNSPSHISNASGDNSGERTQDTFESPKTSTSNKHLFRHGYYRSVEKRRAEYVPAILRIGAAWSWRLLLILGVAAALIWSVRPIYEVVVALFLAMLLNVMLTPLVGFLRRRVKLNRTGAAAVGLLVGVVVVVGLFAVSLDQLIRKIPSLAQQTIQGVNSVLEWINNSWVGTQSDQLRDWITDVQNDVLNAAKSNSAYLAGEALGIAVSTVGVLASALIMLFTLFFLLRDGRGIWIWVLRMLPEAARYPVNEAAIRGWVTLGGYVRTQVEVAAINAIGIGAGALILKVPLAIPITVLVFLGSFVPIVGAFVSGAVAVFVALVNNGLTTAIIMLVVVVVVMQLESHVLQPWLMSSAVSIHPLAVVLSVSVGTIIGGIPGALFAVPLVSFVNVVVLYLHGHDTMPLLSQIEDRPGGPPGSLNEQIKASYRVIPGWEQERLTEEAEGES</sequence>
<feature type="transmembrane region" description="Helical" evidence="9">
    <location>
        <begin position="391"/>
        <end position="408"/>
    </location>
</feature>
<dbReference type="EMBL" id="VULO01000001">
    <property type="protein sequence ID" value="MSS83423.1"/>
    <property type="molecule type" value="Genomic_DNA"/>
</dbReference>
<keyword evidence="4" id="KW-1003">Cell membrane</keyword>
<keyword evidence="7 9" id="KW-0472">Membrane</keyword>
<accession>A0A6N7W4I2</accession>
<evidence type="ECO:0000256" key="3">
    <source>
        <dbReference type="ARBA" id="ARBA00022448"/>
    </source>
</evidence>
<evidence type="ECO:0000256" key="7">
    <source>
        <dbReference type="ARBA" id="ARBA00023136"/>
    </source>
</evidence>
<dbReference type="AlphaFoldDB" id="A0A6N7W4I2"/>
<keyword evidence="11" id="KW-1185">Reference proteome</keyword>
<proteinExistence type="inferred from homology"/>
<dbReference type="Pfam" id="PF01594">
    <property type="entry name" value="AI-2E_transport"/>
    <property type="match status" value="1"/>
</dbReference>
<feature type="compositionally biased region" description="Polar residues" evidence="8">
    <location>
        <begin position="36"/>
        <end position="46"/>
    </location>
</feature>
<comment type="subcellular location">
    <subcellularLocation>
        <location evidence="1">Cell membrane</location>
        <topology evidence="1">Multi-pass membrane protein</topology>
    </subcellularLocation>
</comment>
<feature type="transmembrane region" description="Helical" evidence="9">
    <location>
        <begin position="69"/>
        <end position="94"/>
    </location>
</feature>
<feature type="transmembrane region" description="Helical" evidence="9">
    <location>
        <begin position="302"/>
        <end position="323"/>
    </location>
</feature>
<evidence type="ECO:0000256" key="9">
    <source>
        <dbReference type="SAM" id="Phobius"/>
    </source>
</evidence>
<evidence type="ECO:0000256" key="4">
    <source>
        <dbReference type="ARBA" id="ARBA00022475"/>
    </source>
</evidence>
<evidence type="ECO:0000256" key="1">
    <source>
        <dbReference type="ARBA" id="ARBA00004651"/>
    </source>
</evidence>
<name>A0A6N7W4I2_9ACTO</name>
<dbReference type="GO" id="GO:0055085">
    <property type="term" value="P:transmembrane transport"/>
    <property type="evidence" value="ECO:0007669"/>
    <property type="project" value="TreeGrafter"/>
</dbReference>
<keyword evidence="3" id="KW-0813">Transport</keyword>
<evidence type="ECO:0000256" key="5">
    <source>
        <dbReference type="ARBA" id="ARBA00022692"/>
    </source>
</evidence>
<dbReference type="PANTHER" id="PTHR21716">
    <property type="entry name" value="TRANSMEMBRANE PROTEIN"/>
    <property type="match status" value="1"/>
</dbReference>
<dbReference type="GO" id="GO:0005886">
    <property type="term" value="C:plasma membrane"/>
    <property type="evidence" value="ECO:0007669"/>
    <property type="project" value="UniProtKB-SubCell"/>
</dbReference>
<feature type="transmembrane region" description="Helical" evidence="9">
    <location>
        <begin position="100"/>
        <end position="121"/>
    </location>
</feature>
<comment type="caution">
    <text evidence="10">The sequence shown here is derived from an EMBL/GenBank/DDBJ whole genome shotgun (WGS) entry which is preliminary data.</text>
</comment>
<dbReference type="InterPro" id="IPR002549">
    <property type="entry name" value="AI-2E-like"/>
</dbReference>